<dbReference type="RefSeq" id="WP_125556580.1">
    <property type="nucleotide sequence ID" value="NZ_RBVX01000013.1"/>
</dbReference>
<dbReference type="EMBL" id="RBVX01000013">
    <property type="protein sequence ID" value="RSL32660.1"/>
    <property type="molecule type" value="Genomic_DNA"/>
</dbReference>
<evidence type="ECO:0008006" key="4">
    <source>
        <dbReference type="Google" id="ProtNLM"/>
    </source>
</evidence>
<organism evidence="2 3">
    <name type="scientific">Salibacterium salarium</name>
    <dbReference type="NCBI Taxonomy" id="284579"/>
    <lineage>
        <taxon>Bacteria</taxon>
        <taxon>Bacillati</taxon>
        <taxon>Bacillota</taxon>
        <taxon>Bacilli</taxon>
        <taxon>Bacillales</taxon>
        <taxon>Bacillaceae</taxon>
    </lineage>
</organism>
<protein>
    <recommendedName>
        <fullName evidence="4">Phage terminase, small subunit, putative, P27 family</fullName>
    </recommendedName>
</protein>
<dbReference type="AlphaFoldDB" id="A0A3R9P8H3"/>
<name>A0A3R9P8H3_9BACI</name>
<proteinExistence type="predicted"/>
<comment type="caution">
    <text evidence="2">The sequence shown here is derived from an EMBL/GenBank/DDBJ whole genome shotgun (WGS) entry which is preliminary data.</text>
</comment>
<gene>
    <name evidence="2" type="ORF">D7Z54_14510</name>
</gene>
<evidence type="ECO:0000256" key="1">
    <source>
        <dbReference type="SAM" id="MobiDB-lite"/>
    </source>
</evidence>
<evidence type="ECO:0000313" key="2">
    <source>
        <dbReference type="EMBL" id="RSL32660.1"/>
    </source>
</evidence>
<keyword evidence="3" id="KW-1185">Reference proteome</keyword>
<accession>A0A3R9P8H3</accession>
<evidence type="ECO:0000313" key="3">
    <source>
        <dbReference type="Proteomes" id="UP000275076"/>
    </source>
</evidence>
<feature type="region of interest" description="Disordered" evidence="1">
    <location>
        <begin position="104"/>
        <end position="123"/>
    </location>
</feature>
<reference evidence="2 3" key="1">
    <citation type="submission" date="2018-10" db="EMBL/GenBank/DDBJ databases">
        <title>Draft genome sequence of Bacillus salarius IM0101, isolated from a hypersaline soil in Inner Mongolia, China.</title>
        <authorList>
            <person name="Yamprayoonswat W."/>
            <person name="Boonvisut S."/>
            <person name="Jumpathong W."/>
            <person name="Sittihan S."/>
            <person name="Ruangsuj P."/>
            <person name="Wanthongcharoen S."/>
            <person name="Thongpramul N."/>
            <person name="Pimmason S."/>
            <person name="Yu B."/>
            <person name="Yasawong M."/>
        </authorList>
    </citation>
    <scope>NUCLEOTIDE SEQUENCE [LARGE SCALE GENOMIC DNA]</scope>
    <source>
        <strain evidence="2 3">IM0101</strain>
    </source>
</reference>
<dbReference type="OrthoDB" id="3196710at2"/>
<sequence>MAKLSAKKQDEIIEYEIEKLRTIFANVEEDKQKVAGRLIERVAFMTVTLQILEDNIKRKGPTYRMENGKQVMQVENPSQKSYNAMIQRYTAAYEKLFSLLPKGYTPGGDEEDDDGFDSFVNNR</sequence>
<dbReference type="Proteomes" id="UP000275076">
    <property type="component" value="Unassembled WGS sequence"/>
</dbReference>